<evidence type="ECO:0000256" key="1">
    <source>
        <dbReference type="SAM" id="MobiDB-lite"/>
    </source>
</evidence>
<evidence type="ECO:0000313" key="2">
    <source>
        <dbReference type="EMBL" id="EYB94948.1"/>
    </source>
</evidence>
<evidence type="ECO:0000313" key="3">
    <source>
        <dbReference type="Proteomes" id="UP000024635"/>
    </source>
</evidence>
<comment type="caution">
    <text evidence="2">The sequence shown here is derived from an EMBL/GenBank/DDBJ whole genome shotgun (WGS) entry which is preliminary data.</text>
</comment>
<dbReference type="AlphaFoldDB" id="A0A016SW44"/>
<organism evidence="2 3">
    <name type="scientific">Ancylostoma ceylanicum</name>
    <dbReference type="NCBI Taxonomy" id="53326"/>
    <lineage>
        <taxon>Eukaryota</taxon>
        <taxon>Metazoa</taxon>
        <taxon>Ecdysozoa</taxon>
        <taxon>Nematoda</taxon>
        <taxon>Chromadorea</taxon>
        <taxon>Rhabditida</taxon>
        <taxon>Rhabditina</taxon>
        <taxon>Rhabditomorpha</taxon>
        <taxon>Strongyloidea</taxon>
        <taxon>Ancylostomatidae</taxon>
        <taxon>Ancylostomatinae</taxon>
        <taxon>Ancylostoma</taxon>
    </lineage>
</organism>
<gene>
    <name evidence="2" type="primary">Acey_s0165.g27</name>
    <name evidence="2" type="ORF">Y032_0165g27</name>
</gene>
<sequence length="86" mass="10256">MRPLHQRFDEHRRALHNPSSYPTNSFSGHRTLVHTEERPPDFEVTVLHRFLTNPLERKMMEAVEIGRRSPEINNKEERLEALRLIS</sequence>
<keyword evidence="3" id="KW-1185">Reference proteome</keyword>
<feature type="compositionally biased region" description="Polar residues" evidence="1">
    <location>
        <begin position="17"/>
        <end position="28"/>
    </location>
</feature>
<reference evidence="3" key="1">
    <citation type="journal article" date="2015" name="Nat. Genet.">
        <title>The genome and transcriptome of the zoonotic hookworm Ancylostoma ceylanicum identify infection-specific gene families.</title>
        <authorList>
            <person name="Schwarz E.M."/>
            <person name="Hu Y."/>
            <person name="Antoshechkin I."/>
            <person name="Miller M.M."/>
            <person name="Sternberg P.W."/>
            <person name="Aroian R.V."/>
        </authorList>
    </citation>
    <scope>NUCLEOTIDE SEQUENCE</scope>
    <source>
        <strain evidence="3">HY135</strain>
    </source>
</reference>
<dbReference type="Proteomes" id="UP000024635">
    <property type="component" value="Unassembled WGS sequence"/>
</dbReference>
<protein>
    <submittedName>
        <fullName evidence="2">Uncharacterized protein</fullName>
    </submittedName>
</protein>
<feature type="region of interest" description="Disordered" evidence="1">
    <location>
        <begin position="1"/>
        <end position="38"/>
    </location>
</feature>
<name>A0A016SW44_9BILA</name>
<feature type="compositionally biased region" description="Basic and acidic residues" evidence="1">
    <location>
        <begin position="1"/>
        <end position="12"/>
    </location>
</feature>
<dbReference type="OrthoDB" id="5866159at2759"/>
<proteinExistence type="predicted"/>
<accession>A0A016SW44</accession>
<dbReference type="EMBL" id="JARK01001501">
    <property type="protein sequence ID" value="EYB94948.1"/>
    <property type="molecule type" value="Genomic_DNA"/>
</dbReference>